<name>A0AAN9HZI1_CROPI</name>
<dbReference type="Proteomes" id="UP001372338">
    <property type="component" value="Unassembled WGS sequence"/>
</dbReference>
<feature type="coiled-coil region" evidence="1">
    <location>
        <begin position="3"/>
        <end position="30"/>
    </location>
</feature>
<keyword evidence="1" id="KW-0175">Coiled coil</keyword>
<evidence type="ECO:0000256" key="1">
    <source>
        <dbReference type="SAM" id="Coils"/>
    </source>
</evidence>
<evidence type="ECO:0000313" key="3">
    <source>
        <dbReference type="Proteomes" id="UP001372338"/>
    </source>
</evidence>
<comment type="caution">
    <text evidence="2">The sequence shown here is derived from an EMBL/GenBank/DDBJ whole genome shotgun (WGS) entry which is preliminary data.</text>
</comment>
<proteinExistence type="predicted"/>
<keyword evidence="3" id="KW-1185">Reference proteome</keyword>
<dbReference type="PANTHER" id="PTHR34778:SF6">
    <property type="entry name" value="SHUGOSHIN C-TERMINAL DOMAIN-CONTAINING PROTEIN"/>
    <property type="match status" value="1"/>
</dbReference>
<organism evidence="2 3">
    <name type="scientific">Crotalaria pallida</name>
    <name type="common">Smooth rattlebox</name>
    <name type="synonym">Crotalaria striata</name>
    <dbReference type="NCBI Taxonomy" id="3830"/>
    <lineage>
        <taxon>Eukaryota</taxon>
        <taxon>Viridiplantae</taxon>
        <taxon>Streptophyta</taxon>
        <taxon>Embryophyta</taxon>
        <taxon>Tracheophyta</taxon>
        <taxon>Spermatophyta</taxon>
        <taxon>Magnoliopsida</taxon>
        <taxon>eudicotyledons</taxon>
        <taxon>Gunneridae</taxon>
        <taxon>Pentapetalae</taxon>
        <taxon>rosids</taxon>
        <taxon>fabids</taxon>
        <taxon>Fabales</taxon>
        <taxon>Fabaceae</taxon>
        <taxon>Papilionoideae</taxon>
        <taxon>50 kb inversion clade</taxon>
        <taxon>genistoids sensu lato</taxon>
        <taxon>core genistoids</taxon>
        <taxon>Crotalarieae</taxon>
        <taxon>Crotalaria</taxon>
    </lineage>
</organism>
<reference evidence="2 3" key="1">
    <citation type="submission" date="2024-01" db="EMBL/GenBank/DDBJ databases">
        <title>The genomes of 5 underutilized Papilionoideae crops provide insights into root nodulation and disease resistanc.</title>
        <authorList>
            <person name="Yuan L."/>
        </authorList>
    </citation>
    <scope>NUCLEOTIDE SEQUENCE [LARGE SCALE GENOMIC DNA]</scope>
    <source>
        <strain evidence="2">ZHUSHIDOU_FW_LH</strain>
        <tissue evidence="2">Leaf</tissue>
    </source>
</reference>
<dbReference type="AlphaFoldDB" id="A0AAN9HZI1"/>
<gene>
    <name evidence="2" type="ORF">RIF29_25117</name>
</gene>
<sequence length="207" mass="23504">MTSLNQHRKIQELEAQLNEAEDIITDLRAELTQVWHESERAKNKQVQSFEGQNVTQVAAFEESAKPETLVSSRDQELEYVTLCDRIRALGGKLLDKKLHTQYVNSQHFGIENGPIDKDNDGQVLFKAKKGACSLRSINLCAISKWKRRLRHARMKSSVLEHCKPLFVLKHCSSVCGNLKCSEDKYVAKNTVPPLTDMKEYSAPFNSS</sequence>
<evidence type="ECO:0000313" key="2">
    <source>
        <dbReference type="EMBL" id="KAK7259509.1"/>
    </source>
</evidence>
<accession>A0AAN9HZI1</accession>
<protein>
    <submittedName>
        <fullName evidence="2">Uncharacterized protein</fullName>
    </submittedName>
</protein>
<dbReference type="EMBL" id="JAYWIO010000005">
    <property type="protein sequence ID" value="KAK7259509.1"/>
    <property type="molecule type" value="Genomic_DNA"/>
</dbReference>
<dbReference type="PANTHER" id="PTHR34778">
    <property type="entry name" value="OS02G0580700 PROTEIN"/>
    <property type="match status" value="1"/>
</dbReference>